<protein>
    <recommendedName>
        <fullName evidence="5">DASH complex subunit SPC19</fullName>
    </recommendedName>
    <alternativeName>
        <fullName evidence="12">Outer kinetochore protein SPC19</fullName>
    </alternativeName>
</protein>
<evidence type="ECO:0000256" key="7">
    <source>
        <dbReference type="ARBA" id="ARBA00022490"/>
    </source>
</evidence>
<evidence type="ECO:0000256" key="2">
    <source>
        <dbReference type="ARBA" id="ARBA00004186"/>
    </source>
</evidence>
<feature type="coiled-coil region" evidence="13">
    <location>
        <begin position="158"/>
        <end position="185"/>
    </location>
</feature>
<evidence type="ECO:0000256" key="8">
    <source>
        <dbReference type="ARBA" id="ARBA00022838"/>
    </source>
</evidence>
<keyword evidence="11" id="KW-0137">Centromere</keyword>
<keyword evidence="10" id="KW-0539">Nucleus</keyword>
<proteinExistence type="inferred from homology"/>
<sequence>MERSSRQSRLSVHPRYAPRESVFAGHPDLYRGDNNAVCSPFLRNCVQAMEDCCDEAHETQEILRQGTYDLPRMTKVLENERVFLLINEATIRKYKADLTDEIEPQINELLSRAEKGLRMLMKQESLLRTKVEGSKQQTAPPRGKFNTAGMSKLDARRVQMLARQREGLEKELEALRLEVEEIVRLYLIILDPHSHTRARN</sequence>
<keyword evidence="7" id="KW-0963">Cytoplasm</keyword>
<dbReference type="PANTHER" id="PTHR28262:SF1">
    <property type="entry name" value="DASH COMPLEX SUBUNIT SPC19"/>
    <property type="match status" value="1"/>
</dbReference>
<comment type="subcellular location">
    <subcellularLocation>
        <location evidence="3">Chromosome</location>
        <location evidence="3">Centromere</location>
        <location evidence="3">Kinetochore</location>
    </subcellularLocation>
    <subcellularLocation>
        <location evidence="2">Cytoplasm</location>
        <location evidence="2">Cytoskeleton</location>
        <location evidence="2">Spindle</location>
    </subcellularLocation>
    <subcellularLocation>
        <location evidence="1">Nucleus</location>
    </subcellularLocation>
</comment>
<evidence type="ECO:0000256" key="11">
    <source>
        <dbReference type="ARBA" id="ARBA00023328"/>
    </source>
</evidence>
<dbReference type="InterPro" id="IPR013251">
    <property type="entry name" value="DASH_Spc19"/>
</dbReference>
<keyword evidence="8" id="KW-0995">Kinetochore</keyword>
<dbReference type="Pfam" id="PF08287">
    <property type="entry name" value="DASH_Spc19"/>
    <property type="match status" value="1"/>
</dbReference>
<evidence type="ECO:0000313" key="15">
    <source>
        <dbReference type="Proteomes" id="UP001497453"/>
    </source>
</evidence>
<evidence type="ECO:0000256" key="12">
    <source>
        <dbReference type="ARBA" id="ARBA00032583"/>
    </source>
</evidence>
<evidence type="ECO:0000313" key="14">
    <source>
        <dbReference type="EMBL" id="CAL1700301.1"/>
    </source>
</evidence>
<evidence type="ECO:0000256" key="10">
    <source>
        <dbReference type="ARBA" id="ARBA00023242"/>
    </source>
</evidence>
<comment type="similarity">
    <text evidence="4">Belongs to the DASH complex SPC19 family.</text>
</comment>
<evidence type="ECO:0000256" key="6">
    <source>
        <dbReference type="ARBA" id="ARBA00022454"/>
    </source>
</evidence>
<keyword evidence="13" id="KW-0175">Coiled coil</keyword>
<gene>
    <name evidence="14" type="ORF">GFSPODELE1_LOCUS3093</name>
</gene>
<dbReference type="Proteomes" id="UP001497453">
    <property type="component" value="Chromosome 2"/>
</dbReference>
<reference evidence="15" key="1">
    <citation type="submission" date="2024-04" db="EMBL/GenBank/DDBJ databases">
        <authorList>
            <person name="Shaw F."/>
            <person name="Minotto A."/>
        </authorList>
    </citation>
    <scope>NUCLEOTIDE SEQUENCE [LARGE SCALE GENOMIC DNA]</scope>
</reference>
<evidence type="ECO:0000256" key="4">
    <source>
        <dbReference type="ARBA" id="ARBA00008952"/>
    </source>
</evidence>
<dbReference type="EMBL" id="OZ037945">
    <property type="protein sequence ID" value="CAL1700301.1"/>
    <property type="molecule type" value="Genomic_DNA"/>
</dbReference>
<evidence type="ECO:0000256" key="9">
    <source>
        <dbReference type="ARBA" id="ARBA00023212"/>
    </source>
</evidence>
<evidence type="ECO:0000256" key="1">
    <source>
        <dbReference type="ARBA" id="ARBA00004123"/>
    </source>
</evidence>
<keyword evidence="15" id="KW-1185">Reference proteome</keyword>
<evidence type="ECO:0000256" key="5">
    <source>
        <dbReference type="ARBA" id="ARBA00016329"/>
    </source>
</evidence>
<name>A0ABP1CXB7_9APHY</name>
<dbReference type="PANTHER" id="PTHR28262">
    <property type="entry name" value="DASH COMPLEX SUBUNIT SPC19"/>
    <property type="match status" value="1"/>
</dbReference>
<organism evidence="14 15">
    <name type="scientific">Somion occarium</name>
    <dbReference type="NCBI Taxonomy" id="3059160"/>
    <lineage>
        <taxon>Eukaryota</taxon>
        <taxon>Fungi</taxon>
        <taxon>Dikarya</taxon>
        <taxon>Basidiomycota</taxon>
        <taxon>Agaricomycotina</taxon>
        <taxon>Agaricomycetes</taxon>
        <taxon>Polyporales</taxon>
        <taxon>Cerrenaceae</taxon>
        <taxon>Somion</taxon>
    </lineage>
</organism>
<accession>A0ABP1CXB7</accession>
<evidence type="ECO:0000256" key="13">
    <source>
        <dbReference type="SAM" id="Coils"/>
    </source>
</evidence>
<keyword evidence="6" id="KW-0158">Chromosome</keyword>
<evidence type="ECO:0000256" key="3">
    <source>
        <dbReference type="ARBA" id="ARBA00004629"/>
    </source>
</evidence>
<keyword evidence="9" id="KW-0206">Cytoskeleton</keyword>